<dbReference type="InterPro" id="IPR003690">
    <property type="entry name" value="MTERF"/>
</dbReference>
<evidence type="ECO:0000259" key="5">
    <source>
        <dbReference type="PROSITE" id="PS51141"/>
    </source>
</evidence>
<accession>A0A8X8XK71</accession>
<dbReference type="Pfam" id="PF02536">
    <property type="entry name" value="mTERF"/>
    <property type="match status" value="2"/>
</dbReference>
<dbReference type="PANTHER" id="PTHR13068">
    <property type="entry name" value="CGI-12 PROTEIN-RELATED"/>
    <property type="match status" value="1"/>
</dbReference>
<keyword evidence="4" id="KW-0479">Metal-binding</keyword>
<protein>
    <recommendedName>
        <fullName evidence="5">SBP-type domain-containing protein</fullName>
    </recommendedName>
</protein>
<dbReference type="Proteomes" id="UP000298416">
    <property type="component" value="Unassembled WGS sequence"/>
</dbReference>
<evidence type="ECO:0000256" key="1">
    <source>
        <dbReference type="ARBA" id="ARBA00007692"/>
    </source>
</evidence>
<sequence>MGRIVKAQAQSALVEYFHLTRSLRIMDAENMGKNTPEFFNRLMKRVAIDDDSKIKHSVMRFLRYHPVNEFEPFFESIGLDYSEYVEYLPRNLMFLCDDELLLDNYYVLHNYGIERNRIGKIFKEANEVFRYDYGSLQEKLRSFENLGLRRSLVAKIVAASPRLLRGDVDEFVEFLEMLKMVEIECEWLLENICEEDSYSWKCMLQLMCFLCKLGWSEKQVGEIIKQHPDLLLKCSGRVTFGLIGLLIKFGATKSDLHTLFHQFPQIPVLKFTKNLHTSYMFLSEIDMAAIDIGKIVCSYPSLLGSIELKKVNSILSLLSCGKNRLCQMVNDDPFTLEAWVLGRRVERLETQKRAVKSKALKTEFLISLGFNKNSEDMEKSLKMLRGRGVEIQERFDCLVKNGLSREEAIKMVRVSPQILNQTRDVIETKIRLFFEELGYGVSDLLTHPKIISYTLKRVKLRLLMYRWLKGQGAVRPGLSLSTLLATTDEEFFRAYVAPHARGLEFWISTKFVGCIPNLLLSLLLPFTNGFVSSVADVDWALILFHQLPEFDQGKRSCRRRLAGHNERRRKPPAGSLLSPRYGSLSPSIFDRSKSGGFVMDFSNYPALNGPDTSSERVLGKQASITGKYQLPLQSSSVLSLFCQHSPGAQERAPPLEQAMFLETTLHGRPWFNHPSIIVVLHFHTTRFMMFSLHEMPPDLGRGQTTHGASNEFIGDLGLAQPNEGHFHDQASLQHMNWSL</sequence>
<feature type="domain" description="SBP-type" evidence="5">
    <location>
        <begin position="544"/>
        <end position="571"/>
    </location>
</feature>
<keyword evidence="4" id="KW-0862">Zinc</keyword>
<evidence type="ECO:0000256" key="4">
    <source>
        <dbReference type="PROSITE-ProRule" id="PRU00470"/>
    </source>
</evidence>
<dbReference type="InterPro" id="IPR038538">
    <property type="entry name" value="MTERF_sf"/>
</dbReference>
<comment type="caution">
    <text evidence="6">The sequence shown here is derived from an EMBL/GenBank/DDBJ whole genome shotgun (WGS) entry which is preliminary data.</text>
</comment>
<dbReference type="Gene3D" id="1.25.70.10">
    <property type="entry name" value="Transcription termination factor 3, mitochondrial"/>
    <property type="match status" value="2"/>
</dbReference>
<dbReference type="AlphaFoldDB" id="A0A8X8XK71"/>
<dbReference type="InterPro" id="IPR036893">
    <property type="entry name" value="SBP_sf"/>
</dbReference>
<dbReference type="PROSITE" id="PS51141">
    <property type="entry name" value="ZF_SBP"/>
    <property type="match status" value="1"/>
</dbReference>
<keyword evidence="2" id="KW-0806">Transcription termination</keyword>
<dbReference type="GO" id="GO:0005634">
    <property type="term" value="C:nucleus"/>
    <property type="evidence" value="ECO:0007669"/>
    <property type="project" value="InterPro"/>
</dbReference>
<dbReference type="InterPro" id="IPR004333">
    <property type="entry name" value="SBP_dom"/>
</dbReference>
<gene>
    <name evidence="6" type="ORF">SASPL_126801</name>
</gene>
<reference evidence="6" key="1">
    <citation type="submission" date="2018-01" db="EMBL/GenBank/DDBJ databases">
        <authorList>
            <person name="Mao J.F."/>
        </authorList>
    </citation>
    <scope>NUCLEOTIDE SEQUENCE</scope>
    <source>
        <strain evidence="6">Huo1</strain>
        <tissue evidence="6">Leaf</tissue>
    </source>
</reference>
<keyword evidence="7" id="KW-1185">Reference proteome</keyword>
<keyword evidence="3" id="KW-0809">Transit peptide</keyword>
<dbReference type="GO" id="GO:0006353">
    <property type="term" value="P:DNA-templated transcription termination"/>
    <property type="evidence" value="ECO:0007669"/>
    <property type="project" value="UniProtKB-KW"/>
</dbReference>
<dbReference type="EMBL" id="PNBA02000009">
    <property type="protein sequence ID" value="KAG6414084.1"/>
    <property type="molecule type" value="Genomic_DNA"/>
</dbReference>
<dbReference type="GO" id="GO:0003677">
    <property type="term" value="F:DNA binding"/>
    <property type="evidence" value="ECO:0007669"/>
    <property type="project" value="InterPro"/>
</dbReference>
<dbReference type="Pfam" id="PF03110">
    <property type="entry name" value="SBP"/>
    <property type="match status" value="1"/>
</dbReference>
<evidence type="ECO:0000313" key="6">
    <source>
        <dbReference type="EMBL" id="KAG6414084.1"/>
    </source>
</evidence>
<dbReference type="PANTHER" id="PTHR13068:SF38">
    <property type="entry name" value="TRANSCRIPTION TERMINATION FACTOR FAMILY PROTEIN"/>
    <property type="match status" value="1"/>
</dbReference>
<evidence type="ECO:0000256" key="2">
    <source>
        <dbReference type="ARBA" id="ARBA00022472"/>
    </source>
</evidence>
<keyword evidence="4" id="KW-0863">Zinc-finger</keyword>
<name>A0A8X8XK71_SALSN</name>
<evidence type="ECO:0000256" key="3">
    <source>
        <dbReference type="ARBA" id="ARBA00022946"/>
    </source>
</evidence>
<reference evidence="6" key="2">
    <citation type="submission" date="2020-08" db="EMBL/GenBank/DDBJ databases">
        <title>Plant Genome Project.</title>
        <authorList>
            <person name="Zhang R.-G."/>
        </authorList>
    </citation>
    <scope>NUCLEOTIDE SEQUENCE</scope>
    <source>
        <strain evidence="6">Huo1</strain>
        <tissue evidence="6">Leaf</tissue>
    </source>
</reference>
<proteinExistence type="inferred from homology"/>
<organism evidence="6">
    <name type="scientific">Salvia splendens</name>
    <name type="common">Scarlet sage</name>
    <dbReference type="NCBI Taxonomy" id="180675"/>
    <lineage>
        <taxon>Eukaryota</taxon>
        <taxon>Viridiplantae</taxon>
        <taxon>Streptophyta</taxon>
        <taxon>Embryophyta</taxon>
        <taxon>Tracheophyta</taxon>
        <taxon>Spermatophyta</taxon>
        <taxon>Magnoliopsida</taxon>
        <taxon>eudicotyledons</taxon>
        <taxon>Gunneridae</taxon>
        <taxon>Pentapetalae</taxon>
        <taxon>asterids</taxon>
        <taxon>lamiids</taxon>
        <taxon>Lamiales</taxon>
        <taxon>Lamiaceae</taxon>
        <taxon>Nepetoideae</taxon>
        <taxon>Mentheae</taxon>
        <taxon>Salviinae</taxon>
        <taxon>Salvia</taxon>
        <taxon>Salvia subgen. Calosphace</taxon>
        <taxon>core Calosphace</taxon>
    </lineage>
</organism>
<evidence type="ECO:0000313" key="7">
    <source>
        <dbReference type="Proteomes" id="UP000298416"/>
    </source>
</evidence>
<keyword evidence="2" id="KW-0804">Transcription</keyword>
<keyword evidence="2" id="KW-0805">Transcription regulation</keyword>
<dbReference type="SMART" id="SM00733">
    <property type="entry name" value="Mterf"/>
    <property type="match status" value="7"/>
</dbReference>
<dbReference type="SUPFAM" id="SSF103612">
    <property type="entry name" value="SBT domain"/>
    <property type="match status" value="1"/>
</dbReference>
<comment type="similarity">
    <text evidence="1">Belongs to the mTERF family.</text>
</comment>
<dbReference type="GO" id="GO:0008270">
    <property type="term" value="F:zinc ion binding"/>
    <property type="evidence" value="ECO:0007669"/>
    <property type="project" value="UniProtKB-KW"/>
</dbReference>